<evidence type="ECO:0000256" key="1">
    <source>
        <dbReference type="SAM" id="MobiDB-lite"/>
    </source>
</evidence>
<feature type="region of interest" description="Disordered" evidence="1">
    <location>
        <begin position="38"/>
        <end position="69"/>
    </location>
</feature>
<dbReference type="Proteomes" id="UP001596116">
    <property type="component" value="Unassembled WGS sequence"/>
</dbReference>
<gene>
    <name evidence="2" type="ORF">ACFMB1_02770</name>
</gene>
<proteinExistence type="predicted"/>
<evidence type="ECO:0000313" key="3">
    <source>
        <dbReference type="Proteomes" id="UP001596116"/>
    </source>
</evidence>
<keyword evidence="3" id="KW-1185">Reference proteome</keyword>
<dbReference type="EMBL" id="JBHPON010000001">
    <property type="protein sequence ID" value="MFC6034448.1"/>
    <property type="molecule type" value="Genomic_DNA"/>
</dbReference>
<comment type="caution">
    <text evidence="2">The sequence shown here is derived from an EMBL/GenBank/DDBJ whole genome shotgun (WGS) entry which is preliminary data.</text>
</comment>
<organism evidence="2 3">
    <name type="scientific">Hyphococcus aureus</name>
    <dbReference type="NCBI Taxonomy" id="2666033"/>
    <lineage>
        <taxon>Bacteria</taxon>
        <taxon>Pseudomonadati</taxon>
        <taxon>Pseudomonadota</taxon>
        <taxon>Alphaproteobacteria</taxon>
        <taxon>Parvularculales</taxon>
        <taxon>Parvularculaceae</taxon>
        <taxon>Hyphococcus</taxon>
    </lineage>
</organism>
<dbReference type="RefSeq" id="WP_379880230.1">
    <property type="nucleotide sequence ID" value="NZ_JBHPON010000001.1"/>
</dbReference>
<sequence length="69" mass="7292">MSAVTTLVATVAAAAGAVALFRVAERRMRPLRKALNEMRKAASPTGGDVIDYEQDSESGVFRPKGGVRS</sequence>
<name>A0ABW1KUU0_9PROT</name>
<reference evidence="2 3" key="1">
    <citation type="submission" date="2024-09" db="EMBL/GenBank/DDBJ databases">
        <authorList>
            <person name="Zhang Z.-H."/>
        </authorList>
    </citation>
    <scope>NUCLEOTIDE SEQUENCE [LARGE SCALE GENOMIC DNA]</scope>
    <source>
        <strain evidence="2 3">HHTR114</strain>
    </source>
</reference>
<evidence type="ECO:0000313" key="2">
    <source>
        <dbReference type="EMBL" id="MFC6034448.1"/>
    </source>
</evidence>
<protein>
    <submittedName>
        <fullName evidence="2">Uncharacterized protein</fullName>
    </submittedName>
</protein>
<accession>A0ABW1KUU0</accession>